<dbReference type="AlphaFoldDB" id="A0A914Z816"/>
<organism evidence="1 2">
    <name type="scientific">Panagrolaimus superbus</name>
    <dbReference type="NCBI Taxonomy" id="310955"/>
    <lineage>
        <taxon>Eukaryota</taxon>
        <taxon>Metazoa</taxon>
        <taxon>Ecdysozoa</taxon>
        <taxon>Nematoda</taxon>
        <taxon>Chromadorea</taxon>
        <taxon>Rhabditida</taxon>
        <taxon>Tylenchina</taxon>
        <taxon>Panagrolaimomorpha</taxon>
        <taxon>Panagrolaimoidea</taxon>
        <taxon>Panagrolaimidae</taxon>
        <taxon>Panagrolaimus</taxon>
    </lineage>
</organism>
<reference evidence="2" key="1">
    <citation type="submission" date="2022-11" db="UniProtKB">
        <authorList>
            <consortium name="WormBaseParasite"/>
        </authorList>
    </citation>
    <scope>IDENTIFICATION</scope>
</reference>
<accession>A0A914Z816</accession>
<proteinExistence type="predicted"/>
<name>A0A914Z816_9BILA</name>
<sequence length="115" mass="13439">MSFYVGVDPYDGNLSYCNNSGTNPINVKINSVRYYEIQKINSMFDEIKLYTNGNLGYVCICLDKYYSNEIRKKFIEIGTNFGFKNVEIINWETAIYLDAMSQIKYKPLNGKYYLD</sequence>
<dbReference type="WBParaSite" id="PSU_v2.g6393.t1">
    <property type="protein sequence ID" value="PSU_v2.g6393.t1"/>
    <property type="gene ID" value="PSU_v2.g6393"/>
</dbReference>
<protein>
    <submittedName>
        <fullName evidence="2">Uncharacterized protein</fullName>
    </submittedName>
</protein>
<evidence type="ECO:0000313" key="1">
    <source>
        <dbReference type="Proteomes" id="UP000887577"/>
    </source>
</evidence>
<keyword evidence="1" id="KW-1185">Reference proteome</keyword>
<evidence type="ECO:0000313" key="2">
    <source>
        <dbReference type="WBParaSite" id="PSU_v2.g6393.t1"/>
    </source>
</evidence>
<dbReference type="Proteomes" id="UP000887577">
    <property type="component" value="Unplaced"/>
</dbReference>